<dbReference type="Gene3D" id="1.25.40.10">
    <property type="entry name" value="Tetratricopeptide repeat domain"/>
    <property type="match status" value="1"/>
</dbReference>
<dbReference type="InterPro" id="IPR011990">
    <property type="entry name" value="TPR-like_helical_dom_sf"/>
</dbReference>
<proteinExistence type="predicted"/>
<dbReference type="InterPro" id="IPR057023">
    <property type="entry name" value="PTP-SAK"/>
</dbReference>
<dbReference type="SUPFAM" id="SSF52799">
    <property type="entry name" value="(Phosphotyrosine protein) phosphatases II"/>
    <property type="match status" value="1"/>
</dbReference>
<protein>
    <submittedName>
        <fullName evidence="4">Cdc14b protein</fullName>
    </submittedName>
</protein>
<sequence length="404" mass="44324">MELPKLPPKDATRGDLIQSHRGPTKRSNWVVPGRLMAGDRSSLDSEESLKAIFKSGVTTVVCLQTRQETSAGVDYRKKAKALQPNVSFVEQPIPDQEVTDDAMVEELVSQLLERLAGGEVLYVHCRGGHGRTGTICAILLGRMYKLSAAEAMARTQACHDARQQPVFAAEGYQETKDGSSCVILFPSQRQQVVRLLRGEAAVPALDRASSAAYGPGASKYPVEKMMEWQGKAKEAAEALNSGKQKTEGKEDELQKAVQLFWEAAKLRPDFARGYLGLARALRLLKQPADAKHAVLHGLEHCADDGALLQELQKIDKELEKQVIVEEAAEAELALMGLPGCGKSTFAEQLAKSGNGWHRICQDELSGRDEFERSIGPIAKDSRQRLIVDRTNVVKSDRQRHGHAV</sequence>
<name>A0A812ULJ4_9DINO</name>
<organism evidence="4 5">
    <name type="scientific">Symbiodinium natans</name>
    <dbReference type="NCBI Taxonomy" id="878477"/>
    <lineage>
        <taxon>Eukaryota</taxon>
        <taxon>Sar</taxon>
        <taxon>Alveolata</taxon>
        <taxon>Dinophyceae</taxon>
        <taxon>Suessiales</taxon>
        <taxon>Symbiodiniaceae</taxon>
        <taxon>Symbiodinium</taxon>
    </lineage>
</organism>
<dbReference type="PROSITE" id="PS50056">
    <property type="entry name" value="TYR_PHOSPHATASE_2"/>
    <property type="match status" value="1"/>
</dbReference>
<dbReference type="OrthoDB" id="19045at2759"/>
<evidence type="ECO:0000256" key="2">
    <source>
        <dbReference type="SAM" id="MobiDB-lite"/>
    </source>
</evidence>
<keyword evidence="1" id="KW-0378">Hydrolase</keyword>
<dbReference type="SUPFAM" id="SSF48452">
    <property type="entry name" value="TPR-like"/>
    <property type="match status" value="1"/>
</dbReference>
<dbReference type="Pfam" id="PF22784">
    <property type="entry name" value="PTP-SAK"/>
    <property type="match status" value="1"/>
</dbReference>
<dbReference type="InterPro" id="IPR027417">
    <property type="entry name" value="P-loop_NTPase"/>
</dbReference>
<dbReference type="CDD" id="cd14494">
    <property type="entry name" value="PTP_DSP_cys"/>
    <property type="match status" value="1"/>
</dbReference>
<dbReference type="SUPFAM" id="SSF52540">
    <property type="entry name" value="P-loop containing nucleoside triphosphate hydrolases"/>
    <property type="match status" value="1"/>
</dbReference>
<dbReference type="EMBL" id="CAJNDS010002722">
    <property type="protein sequence ID" value="CAE7573343.1"/>
    <property type="molecule type" value="Genomic_DNA"/>
</dbReference>
<evidence type="ECO:0000313" key="5">
    <source>
        <dbReference type="Proteomes" id="UP000604046"/>
    </source>
</evidence>
<evidence type="ECO:0000313" key="4">
    <source>
        <dbReference type="EMBL" id="CAE7573343.1"/>
    </source>
</evidence>
<dbReference type="Gene3D" id="3.40.50.300">
    <property type="entry name" value="P-loop containing nucleotide triphosphate hydrolases"/>
    <property type="match status" value="1"/>
</dbReference>
<feature type="domain" description="Tyrosine specific protein phosphatases" evidence="3">
    <location>
        <begin position="102"/>
        <end position="152"/>
    </location>
</feature>
<dbReference type="InterPro" id="IPR016130">
    <property type="entry name" value="Tyr_Pase_AS"/>
</dbReference>
<dbReference type="InterPro" id="IPR050561">
    <property type="entry name" value="PTP"/>
</dbReference>
<dbReference type="PROSITE" id="PS00383">
    <property type="entry name" value="TYR_PHOSPHATASE_1"/>
    <property type="match status" value="1"/>
</dbReference>
<dbReference type="AlphaFoldDB" id="A0A812ULJ4"/>
<accession>A0A812ULJ4</accession>
<dbReference type="InterPro" id="IPR029021">
    <property type="entry name" value="Prot-tyrosine_phosphatase-like"/>
</dbReference>
<comment type="caution">
    <text evidence="4">The sequence shown here is derived from an EMBL/GenBank/DDBJ whole genome shotgun (WGS) entry which is preliminary data.</text>
</comment>
<reference evidence="4" key="1">
    <citation type="submission" date="2021-02" db="EMBL/GenBank/DDBJ databases">
        <authorList>
            <person name="Dougan E. K."/>
            <person name="Rhodes N."/>
            <person name="Thang M."/>
            <person name="Chan C."/>
        </authorList>
    </citation>
    <scope>NUCLEOTIDE SEQUENCE</scope>
</reference>
<dbReference type="PANTHER" id="PTHR23339">
    <property type="entry name" value="TYROSINE SPECIFIC PROTEIN PHOSPHATASE AND DUAL SPECIFICITY PROTEIN PHOSPHATASE"/>
    <property type="match status" value="1"/>
</dbReference>
<evidence type="ECO:0000256" key="1">
    <source>
        <dbReference type="ARBA" id="ARBA00022801"/>
    </source>
</evidence>
<dbReference type="GO" id="GO:0016791">
    <property type="term" value="F:phosphatase activity"/>
    <property type="evidence" value="ECO:0007669"/>
    <property type="project" value="UniProtKB-ARBA"/>
</dbReference>
<dbReference type="Gene3D" id="3.90.190.10">
    <property type="entry name" value="Protein tyrosine phosphatase superfamily"/>
    <property type="match status" value="1"/>
</dbReference>
<feature type="region of interest" description="Disordered" evidence="2">
    <location>
        <begin position="1"/>
        <end position="27"/>
    </location>
</feature>
<gene>
    <name evidence="4" type="primary">Cdc14b</name>
    <name evidence="4" type="ORF">SNAT2548_LOCUS32684</name>
</gene>
<dbReference type="Proteomes" id="UP000604046">
    <property type="component" value="Unassembled WGS sequence"/>
</dbReference>
<dbReference type="InterPro" id="IPR000387">
    <property type="entry name" value="Tyr_Pase_dom"/>
</dbReference>
<evidence type="ECO:0000259" key="3">
    <source>
        <dbReference type="PROSITE" id="PS50056"/>
    </source>
</evidence>
<keyword evidence="5" id="KW-1185">Reference proteome</keyword>